<reference evidence="2" key="1">
    <citation type="submission" date="2018-04" db="EMBL/GenBank/DDBJ databases">
        <title>Draft genome sequence of the Candidatus Spirobacillus cienkowskii, a pathogen of freshwater Daphnia species, reconstructed from hemolymph metagenomic reads.</title>
        <authorList>
            <person name="Bresciani L."/>
            <person name="Lemos L.N."/>
            <person name="Wale N."/>
            <person name="Lin J.Y."/>
            <person name="Fernandes G.R."/>
            <person name="Duffy M.A."/>
            <person name="Rodrigues J.M."/>
        </authorList>
    </citation>
    <scope>NUCLEOTIDE SEQUENCE [LARGE SCALE GENOMIC DNA]</scope>
    <source>
        <strain evidence="2">Binning01</strain>
    </source>
</reference>
<evidence type="ECO:0000313" key="2">
    <source>
        <dbReference type="EMBL" id="RDB35140.1"/>
    </source>
</evidence>
<evidence type="ECO:0000256" key="1">
    <source>
        <dbReference type="SAM" id="Phobius"/>
    </source>
</evidence>
<protein>
    <submittedName>
        <fullName evidence="2">Uncharacterized protein</fullName>
    </submittedName>
</protein>
<keyword evidence="1" id="KW-1133">Transmembrane helix</keyword>
<keyword evidence="1" id="KW-0472">Membrane</keyword>
<gene>
    <name evidence="2" type="ORF">DCC88_11650</name>
</gene>
<name>A0A369KP53_9BACT</name>
<dbReference type="Proteomes" id="UP000253934">
    <property type="component" value="Unassembled WGS sequence"/>
</dbReference>
<evidence type="ECO:0000313" key="3">
    <source>
        <dbReference type="Proteomes" id="UP000253934"/>
    </source>
</evidence>
<proteinExistence type="predicted"/>
<sequence length="170" mass="19731">MLIKVLELLLTYGGVVIAAIVQTLFLLLPVNFKNWDDDLLYVMTYIGFQGVTCCLLFIALPWALEIRMLQYNAVMILIFSIIIIAALRAVKLTPLEFTFPIKQPVIASKRILFTEFYDAKRYVMFLDIPFDMPDGELRYNAIRERLMRTRAEDNLTILEELINNENDTLD</sequence>
<keyword evidence="1" id="KW-0812">Transmembrane</keyword>
<accession>A0A369KP53</accession>
<feature type="transmembrane region" description="Helical" evidence="1">
    <location>
        <begin position="69"/>
        <end position="90"/>
    </location>
</feature>
<keyword evidence="3" id="KW-1185">Reference proteome</keyword>
<comment type="caution">
    <text evidence="2">The sequence shown here is derived from an EMBL/GenBank/DDBJ whole genome shotgun (WGS) entry which is preliminary data.</text>
</comment>
<dbReference type="AlphaFoldDB" id="A0A369KP53"/>
<feature type="transmembrane region" description="Helical" evidence="1">
    <location>
        <begin position="39"/>
        <end position="63"/>
    </location>
</feature>
<feature type="transmembrane region" description="Helical" evidence="1">
    <location>
        <begin position="12"/>
        <end position="32"/>
    </location>
</feature>
<dbReference type="EMBL" id="QOVW01000101">
    <property type="protein sequence ID" value="RDB35140.1"/>
    <property type="molecule type" value="Genomic_DNA"/>
</dbReference>
<organism evidence="2 3">
    <name type="scientific">Spirobacillus cienkowskii</name>
    <dbReference type="NCBI Taxonomy" id="495820"/>
    <lineage>
        <taxon>Bacteria</taxon>
        <taxon>Pseudomonadati</taxon>
        <taxon>Bdellovibrionota</taxon>
        <taxon>Oligoflexia</taxon>
        <taxon>Silvanigrellales</taxon>
        <taxon>Spirobacillus</taxon>
    </lineage>
</organism>